<sequence length="650" mass="74781">MNKYIVSLVLLIVCSSLWAQKKKDILLTIDGAPVYASEFKRVYSKNLELVQDDSQKSVDGYLELFIDYKLKVAEAYKQKLNETPEYKREFKKYEDQLSRGYLYEDNLSEELVKEAYERGLEEVEASHILVRSSYNDLPKDTLKAYDKIKEAQVKARKGEDFSALVKEYSEEPGAAERGGALGYFSSFKMVYDFETAAFNTPVGEISDIVRTQFGYHIIKVTNRRKRAPQISVSHIMIIEKKENPTFNAEERINDLYAKIQQGESFASLAKQFSDDKGSAKKDGELRAFTKGDLRSPEFENEAYSLQNPGDVSKPVKSEFGWHIIKLNKRFPIPSFEDEKESLLKQIEKSERSKLIDDAVNNKIKTKYSFKKGVDFMPYFMEKVSDSILKRDWHYAPIPSSENKKLFTIGETSYTFDDFAKYLETQQKGMRALSSKRAMLNDAYQAFEDTTIKDYFRKNLEKENEKYGATINEYRDGLLIFDVMNENIWGKAKKDTIALKSYYDTHKDSYKTGERIKGVIVSAPEKALAEEAKKLMSQGITSEAIKEKLNKDKVNVIISEGLFELDDRALPAGFNPREGVSEIFEKDASFIVVSTVEIVPPGIKTFDETKGRVISDYQNYLEKTWMQELHNNHTVEVNKKTLKKVKKELKS</sequence>
<name>A0A167EMM1_9FLAO</name>
<evidence type="ECO:0000259" key="3">
    <source>
        <dbReference type="PROSITE" id="PS50198"/>
    </source>
</evidence>
<dbReference type="PANTHER" id="PTHR47245">
    <property type="entry name" value="PEPTIDYLPROLYL ISOMERASE"/>
    <property type="match status" value="1"/>
</dbReference>
<protein>
    <recommendedName>
        <fullName evidence="3">PpiC domain-containing protein</fullName>
    </recommendedName>
</protein>
<evidence type="ECO:0000256" key="1">
    <source>
        <dbReference type="PROSITE-ProRule" id="PRU00278"/>
    </source>
</evidence>
<feature type="domain" description="PpiC" evidence="3">
    <location>
        <begin position="120"/>
        <end position="222"/>
    </location>
</feature>
<organism evidence="4 5">
    <name type="scientific">Cochleicola gelatinilyticus</name>
    <dbReference type="NCBI Taxonomy" id="1763537"/>
    <lineage>
        <taxon>Bacteria</taxon>
        <taxon>Pseudomonadati</taxon>
        <taxon>Bacteroidota</taxon>
        <taxon>Flavobacteriia</taxon>
        <taxon>Flavobacteriales</taxon>
        <taxon>Flavobacteriaceae</taxon>
        <taxon>Cochleicola</taxon>
    </lineage>
</organism>
<keyword evidence="2" id="KW-0732">Signal</keyword>
<dbReference type="Proteomes" id="UP000077013">
    <property type="component" value="Unassembled WGS sequence"/>
</dbReference>
<gene>
    <name evidence="4" type="ORF">ULVI_14515</name>
</gene>
<keyword evidence="5" id="KW-1185">Reference proteome</keyword>
<dbReference type="PANTHER" id="PTHR47245:SF2">
    <property type="entry name" value="PEPTIDYL-PROLYL CIS-TRANS ISOMERASE HP_0175-RELATED"/>
    <property type="match status" value="1"/>
</dbReference>
<accession>A0A167EMM1</accession>
<comment type="caution">
    <text evidence="4">The sequence shown here is derived from an EMBL/GenBank/DDBJ whole genome shotgun (WGS) entry which is preliminary data.</text>
</comment>
<dbReference type="EMBL" id="LRXL01000053">
    <property type="protein sequence ID" value="OAB75688.1"/>
    <property type="molecule type" value="Genomic_DNA"/>
</dbReference>
<dbReference type="PROSITE" id="PS50198">
    <property type="entry name" value="PPIC_PPIASE_2"/>
    <property type="match status" value="2"/>
</dbReference>
<evidence type="ECO:0000313" key="4">
    <source>
        <dbReference type="EMBL" id="OAB75688.1"/>
    </source>
</evidence>
<dbReference type="Pfam" id="PF00639">
    <property type="entry name" value="Rotamase"/>
    <property type="match status" value="1"/>
</dbReference>
<dbReference type="RefSeq" id="WP_068593531.1">
    <property type="nucleotide sequence ID" value="NZ_LRXL01000053.1"/>
</dbReference>
<dbReference type="STRING" id="1763537.ULVI_14515"/>
<dbReference type="InterPro" id="IPR046357">
    <property type="entry name" value="PPIase_dom_sf"/>
</dbReference>
<keyword evidence="1" id="KW-0413">Isomerase</keyword>
<dbReference type="GO" id="GO:0003755">
    <property type="term" value="F:peptidyl-prolyl cis-trans isomerase activity"/>
    <property type="evidence" value="ECO:0007669"/>
    <property type="project" value="UniProtKB-KW"/>
</dbReference>
<dbReference type="SUPFAM" id="SSF54534">
    <property type="entry name" value="FKBP-like"/>
    <property type="match status" value="2"/>
</dbReference>
<reference evidence="4 5" key="1">
    <citation type="submission" date="2016-02" db="EMBL/GenBank/DDBJ databases">
        <title>Ulvibacter sp. LPB0005, isolated from Thais luteostoma.</title>
        <authorList>
            <person name="Shin S.-K."/>
            <person name="Yi H."/>
        </authorList>
    </citation>
    <scope>NUCLEOTIDE SEQUENCE [LARGE SCALE GENOMIC DNA]</scope>
    <source>
        <strain evidence="4 5">LPB0005</strain>
    </source>
</reference>
<dbReference type="Pfam" id="PF13145">
    <property type="entry name" value="Rotamase_2"/>
    <property type="match status" value="1"/>
</dbReference>
<keyword evidence="1" id="KW-0697">Rotamase</keyword>
<dbReference type="Gene3D" id="3.10.50.40">
    <property type="match status" value="2"/>
</dbReference>
<dbReference type="Pfam" id="PF13616">
    <property type="entry name" value="Rotamase_3"/>
    <property type="match status" value="1"/>
</dbReference>
<evidence type="ECO:0000313" key="5">
    <source>
        <dbReference type="Proteomes" id="UP000077013"/>
    </source>
</evidence>
<dbReference type="InterPro" id="IPR050245">
    <property type="entry name" value="PrsA_foldase"/>
</dbReference>
<dbReference type="OrthoDB" id="14196at2"/>
<evidence type="ECO:0000256" key="2">
    <source>
        <dbReference type="SAM" id="SignalP"/>
    </source>
</evidence>
<dbReference type="InterPro" id="IPR000297">
    <property type="entry name" value="PPIase_PpiC"/>
</dbReference>
<proteinExistence type="predicted"/>
<feature type="chain" id="PRO_5007885880" description="PpiC domain-containing protein" evidence="2">
    <location>
        <begin position="20"/>
        <end position="650"/>
    </location>
</feature>
<feature type="domain" description="PpiC" evidence="3">
    <location>
        <begin position="227"/>
        <end position="328"/>
    </location>
</feature>
<feature type="signal peptide" evidence="2">
    <location>
        <begin position="1"/>
        <end position="19"/>
    </location>
</feature>
<dbReference type="AlphaFoldDB" id="A0A167EMM1"/>